<dbReference type="CDD" id="cd00712">
    <property type="entry name" value="AsnB"/>
    <property type="match status" value="1"/>
</dbReference>
<keyword evidence="5" id="KW-0067">ATP-binding</keyword>
<dbReference type="PANTHER" id="PTHR43284:SF1">
    <property type="entry name" value="ASPARAGINE SYNTHETASE"/>
    <property type="match status" value="1"/>
</dbReference>
<comment type="pathway">
    <text evidence="1">Amino-acid biosynthesis; L-asparagine biosynthesis; L-asparagine from L-aspartate (L-Gln route): step 1/1.</text>
</comment>
<dbReference type="EMBL" id="JAUSUH010000017">
    <property type="protein sequence ID" value="MDQ0350117.1"/>
    <property type="molecule type" value="Genomic_DNA"/>
</dbReference>
<evidence type="ECO:0000256" key="3">
    <source>
        <dbReference type="ARBA" id="ARBA00012737"/>
    </source>
</evidence>
<keyword evidence="6" id="KW-0315">Glutamine amidotransferase</keyword>
<protein>
    <recommendedName>
        <fullName evidence="3">asparagine synthase (glutamine-hydrolyzing)</fullName>
        <ecNumber evidence="3">6.3.5.4</ecNumber>
    </recommendedName>
</protein>
<dbReference type="InterPro" id="IPR014729">
    <property type="entry name" value="Rossmann-like_a/b/a_fold"/>
</dbReference>
<gene>
    <name evidence="9" type="ORF">J2S76_004573</name>
</gene>
<dbReference type="SUPFAM" id="SSF52402">
    <property type="entry name" value="Adenine nucleotide alpha hydrolases-like"/>
    <property type="match status" value="1"/>
</dbReference>
<evidence type="ECO:0000259" key="8">
    <source>
        <dbReference type="PROSITE" id="PS51278"/>
    </source>
</evidence>
<dbReference type="Pfam" id="PF00733">
    <property type="entry name" value="Asn_synthase"/>
    <property type="match status" value="1"/>
</dbReference>
<accession>A0ABU0DNV2</accession>
<dbReference type="PANTHER" id="PTHR43284">
    <property type="entry name" value="ASPARAGINE SYNTHETASE (GLUTAMINE-HYDROLYZING)"/>
    <property type="match status" value="1"/>
</dbReference>
<evidence type="ECO:0000256" key="6">
    <source>
        <dbReference type="ARBA" id="ARBA00022962"/>
    </source>
</evidence>
<name>A0ABU0DNV2_9HYPH</name>
<dbReference type="InterPro" id="IPR006426">
    <property type="entry name" value="Asn_synth_AEB"/>
</dbReference>
<feature type="domain" description="Glutamine amidotransferase type-2" evidence="8">
    <location>
        <begin position="2"/>
        <end position="215"/>
    </location>
</feature>
<comment type="catalytic activity">
    <reaction evidence="7">
        <text>L-aspartate + L-glutamine + ATP + H2O = L-asparagine + L-glutamate + AMP + diphosphate + H(+)</text>
        <dbReference type="Rhea" id="RHEA:12228"/>
        <dbReference type="ChEBI" id="CHEBI:15377"/>
        <dbReference type="ChEBI" id="CHEBI:15378"/>
        <dbReference type="ChEBI" id="CHEBI:29985"/>
        <dbReference type="ChEBI" id="CHEBI:29991"/>
        <dbReference type="ChEBI" id="CHEBI:30616"/>
        <dbReference type="ChEBI" id="CHEBI:33019"/>
        <dbReference type="ChEBI" id="CHEBI:58048"/>
        <dbReference type="ChEBI" id="CHEBI:58359"/>
        <dbReference type="ChEBI" id="CHEBI:456215"/>
        <dbReference type="EC" id="6.3.5.4"/>
    </reaction>
</comment>
<dbReference type="InterPro" id="IPR051786">
    <property type="entry name" value="ASN_synthetase/amidase"/>
</dbReference>
<dbReference type="PIRSF" id="PIRSF001589">
    <property type="entry name" value="Asn_synthetase_glu-h"/>
    <property type="match status" value="1"/>
</dbReference>
<comment type="similarity">
    <text evidence="2">Belongs to the asparagine synthetase family.</text>
</comment>
<dbReference type="InterPro" id="IPR033738">
    <property type="entry name" value="AsnB_N"/>
</dbReference>
<evidence type="ECO:0000313" key="10">
    <source>
        <dbReference type="Proteomes" id="UP001238467"/>
    </source>
</evidence>
<evidence type="ECO:0000313" key="9">
    <source>
        <dbReference type="EMBL" id="MDQ0350117.1"/>
    </source>
</evidence>
<proteinExistence type="inferred from homology"/>
<evidence type="ECO:0000256" key="7">
    <source>
        <dbReference type="ARBA" id="ARBA00048741"/>
    </source>
</evidence>
<keyword evidence="4" id="KW-0547">Nucleotide-binding</keyword>
<dbReference type="InterPro" id="IPR029055">
    <property type="entry name" value="Ntn_hydrolases_N"/>
</dbReference>
<dbReference type="PROSITE" id="PS51278">
    <property type="entry name" value="GATASE_TYPE_2"/>
    <property type="match status" value="1"/>
</dbReference>
<sequence>MTAIAGLWQHDGVVHTAELVTRMGAALAAYGPARAGISDISAAGLALTCRQSHITDTDMIDRQPLWDGDRRICVAADARIDNAAELAPDFGWAAAEGERCSDAALILAAYRRWGPDCVGRLTGDFAFALWDDQEQRLLLARDHYGGRPLFFAHRPGLFAFASMPKGLFALGEFSNALEVTELGAYVALLPQEGTQTLYRDLSRVPPGHYLLVQGERRRLVQYWPGQFKEPARSGDYREHVEEFGRLYTQAVRACLRVRPGGGIGSHLSAGYDSASVTALAARELSAQAKGLTAFTGAPRDGFTGPYPSARVIDESGVAGEVARRFSNVEHRIIHAGPDGPLRDLERTLPYLETPLLNICNLGWARVIEETAARSGIKVLLIGAMGNLTASFEGQIHLARLFRQGRWWQLAILARGLMREGAGWRMVASAALGPYLPDWVRRLRHRNRPGVFAHTALSPAFAASMDMDSLAAARGSFPPRFSDSRTARLFMIRLADPGVYHHASLAEHGVDIRDPTADRRLLDFCLTIPEGFFIRNGRRASLFRDAMAGLLPDTMLNRRIRGVQAADWYEKVVASRDAMAMELARLRSSPMASRVLDLDRLCRLVADLPDPATPPEQIPAERFTSPDGDMAYRLALLRGLSVGRFIRMVEGGNG</sequence>
<organism evidence="9 10">
    <name type="scientific">Ancylobacter vacuolatus</name>
    <dbReference type="NCBI Taxonomy" id="223389"/>
    <lineage>
        <taxon>Bacteria</taxon>
        <taxon>Pseudomonadati</taxon>
        <taxon>Pseudomonadota</taxon>
        <taxon>Alphaproteobacteria</taxon>
        <taxon>Hyphomicrobiales</taxon>
        <taxon>Xanthobacteraceae</taxon>
        <taxon>Ancylobacter</taxon>
    </lineage>
</organism>
<dbReference type="GO" id="GO:0004066">
    <property type="term" value="F:asparagine synthase (glutamine-hydrolyzing) activity"/>
    <property type="evidence" value="ECO:0007669"/>
    <property type="project" value="UniProtKB-EC"/>
</dbReference>
<dbReference type="InterPro" id="IPR017932">
    <property type="entry name" value="GATase_2_dom"/>
</dbReference>
<dbReference type="InterPro" id="IPR001962">
    <property type="entry name" value="Asn_synthase"/>
</dbReference>
<dbReference type="Gene3D" id="3.40.50.620">
    <property type="entry name" value="HUPs"/>
    <property type="match status" value="2"/>
</dbReference>
<dbReference type="Pfam" id="PF13537">
    <property type="entry name" value="GATase_7"/>
    <property type="match status" value="1"/>
</dbReference>
<evidence type="ECO:0000256" key="2">
    <source>
        <dbReference type="ARBA" id="ARBA00005752"/>
    </source>
</evidence>
<reference evidence="9 10" key="1">
    <citation type="submission" date="2023-07" db="EMBL/GenBank/DDBJ databases">
        <title>Genomic Encyclopedia of Type Strains, Phase IV (KMG-IV): sequencing the most valuable type-strain genomes for metagenomic binning, comparative biology and taxonomic classification.</title>
        <authorList>
            <person name="Goeker M."/>
        </authorList>
    </citation>
    <scope>NUCLEOTIDE SEQUENCE [LARGE SCALE GENOMIC DNA]</scope>
    <source>
        <strain evidence="9 10">DSM 1277</strain>
    </source>
</reference>
<evidence type="ECO:0000256" key="1">
    <source>
        <dbReference type="ARBA" id="ARBA00005187"/>
    </source>
</evidence>
<dbReference type="Proteomes" id="UP001238467">
    <property type="component" value="Unassembled WGS sequence"/>
</dbReference>
<dbReference type="EC" id="6.3.5.4" evidence="3"/>
<evidence type="ECO:0000256" key="4">
    <source>
        <dbReference type="ARBA" id="ARBA00022741"/>
    </source>
</evidence>
<dbReference type="Gene3D" id="3.60.20.10">
    <property type="entry name" value="Glutamine Phosphoribosylpyrophosphate, subunit 1, domain 1"/>
    <property type="match status" value="1"/>
</dbReference>
<dbReference type="RefSeq" id="WP_307064377.1">
    <property type="nucleotide sequence ID" value="NZ_JAUSUH010000017.1"/>
</dbReference>
<evidence type="ECO:0000256" key="5">
    <source>
        <dbReference type="ARBA" id="ARBA00022840"/>
    </source>
</evidence>
<dbReference type="SUPFAM" id="SSF56235">
    <property type="entry name" value="N-terminal nucleophile aminohydrolases (Ntn hydrolases)"/>
    <property type="match status" value="1"/>
</dbReference>
<comment type="caution">
    <text evidence="9">The sequence shown here is derived from an EMBL/GenBank/DDBJ whole genome shotgun (WGS) entry which is preliminary data.</text>
</comment>
<keyword evidence="9" id="KW-0436">Ligase</keyword>
<keyword evidence="10" id="KW-1185">Reference proteome</keyword>